<sequence>MLSRQALDKVGLLDPKYRFYYEDSDWSYRAGLMGLKIY</sequence>
<comment type="caution">
    <text evidence="1">The sequence shown here is derived from an EMBL/GenBank/DDBJ whole genome shotgun (WGS) entry which is preliminary data.</text>
</comment>
<dbReference type="EMBL" id="LAZR01018475">
    <property type="protein sequence ID" value="KKL96277.1"/>
    <property type="molecule type" value="Genomic_DNA"/>
</dbReference>
<organism evidence="1">
    <name type="scientific">marine sediment metagenome</name>
    <dbReference type="NCBI Taxonomy" id="412755"/>
    <lineage>
        <taxon>unclassified sequences</taxon>
        <taxon>metagenomes</taxon>
        <taxon>ecological metagenomes</taxon>
    </lineage>
</organism>
<gene>
    <name evidence="1" type="ORF">LCGC14_1846120</name>
</gene>
<proteinExistence type="predicted"/>
<accession>A0A0F9JB36</accession>
<reference evidence="1" key="1">
    <citation type="journal article" date="2015" name="Nature">
        <title>Complex archaea that bridge the gap between prokaryotes and eukaryotes.</title>
        <authorList>
            <person name="Spang A."/>
            <person name="Saw J.H."/>
            <person name="Jorgensen S.L."/>
            <person name="Zaremba-Niedzwiedzka K."/>
            <person name="Martijn J."/>
            <person name="Lind A.E."/>
            <person name="van Eijk R."/>
            <person name="Schleper C."/>
            <person name="Guy L."/>
            <person name="Ettema T.J."/>
        </authorList>
    </citation>
    <scope>NUCLEOTIDE SEQUENCE</scope>
</reference>
<name>A0A0F9JB36_9ZZZZ</name>
<dbReference type="SUPFAM" id="SSF53448">
    <property type="entry name" value="Nucleotide-diphospho-sugar transferases"/>
    <property type="match status" value="1"/>
</dbReference>
<evidence type="ECO:0000313" key="1">
    <source>
        <dbReference type="EMBL" id="KKL96277.1"/>
    </source>
</evidence>
<dbReference type="AlphaFoldDB" id="A0A0F9JB36"/>
<feature type="non-terminal residue" evidence="1">
    <location>
        <position position="38"/>
    </location>
</feature>
<dbReference type="Gene3D" id="3.90.550.10">
    <property type="entry name" value="Spore Coat Polysaccharide Biosynthesis Protein SpsA, Chain A"/>
    <property type="match status" value="1"/>
</dbReference>
<dbReference type="InterPro" id="IPR029044">
    <property type="entry name" value="Nucleotide-diphossugar_trans"/>
</dbReference>
<protein>
    <submittedName>
        <fullName evidence="1">Uncharacterized protein</fullName>
    </submittedName>
</protein>